<gene>
    <name evidence="8" type="ORF">N7517_010874</name>
</gene>
<dbReference type="EMBL" id="JAPZBT010000006">
    <property type="protein sequence ID" value="KAJ5356265.1"/>
    <property type="molecule type" value="Genomic_DNA"/>
</dbReference>
<dbReference type="InterPro" id="IPR033658">
    <property type="entry name" value="GRX_PICOT-like"/>
</dbReference>
<keyword evidence="9" id="KW-1185">Reference proteome</keyword>
<dbReference type="Gene3D" id="3.40.30.10">
    <property type="entry name" value="Glutaredoxin"/>
    <property type="match status" value="1"/>
</dbReference>
<dbReference type="InterPro" id="IPR002109">
    <property type="entry name" value="Glutaredoxin"/>
</dbReference>
<dbReference type="GeneID" id="81467780"/>
<sequence>MLGSSRLICKADTADRSIRFLSEKSRLDIDQAVAAAPIVVFMKGTPEIPQCGFSRAIIQILGREGVDPGNFVAFDVLKEPGLREDIKMYSNWLTIPQMYLNQQFIGGYDTLIEMHRSGNLKMMLQENDGISDRAEIAPHHLLKLLPPV</sequence>
<dbReference type="PANTHER" id="PTHR10293:SF16">
    <property type="entry name" value="GLUTAREDOXIN-RELATED PROTEIN 5, MITOCHONDRIAL"/>
    <property type="match status" value="1"/>
</dbReference>
<evidence type="ECO:0000256" key="5">
    <source>
        <dbReference type="ARBA" id="ARBA00023284"/>
    </source>
</evidence>
<dbReference type="GO" id="GO:0015036">
    <property type="term" value="F:disulfide oxidoreductase activity"/>
    <property type="evidence" value="ECO:0007669"/>
    <property type="project" value="UniProtKB-ARBA"/>
</dbReference>
<dbReference type="SUPFAM" id="SSF52833">
    <property type="entry name" value="Thioredoxin-like"/>
    <property type="match status" value="1"/>
</dbReference>
<organism evidence="8 9">
    <name type="scientific">Penicillium concentricum</name>
    <dbReference type="NCBI Taxonomy" id="293559"/>
    <lineage>
        <taxon>Eukaryota</taxon>
        <taxon>Fungi</taxon>
        <taxon>Dikarya</taxon>
        <taxon>Ascomycota</taxon>
        <taxon>Pezizomycotina</taxon>
        <taxon>Eurotiomycetes</taxon>
        <taxon>Eurotiomycetidae</taxon>
        <taxon>Eurotiales</taxon>
        <taxon>Aspergillaceae</taxon>
        <taxon>Penicillium</taxon>
    </lineage>
</organism>
<dbReference type="GO" id="GO:0044571">
    <property type="term" value="P:[2Fe-2S] cluster assembly"/>
    <property type="evidence" value="ECO:0007669"/>
    <property type="project" value="UniProtKB-ARBA"/>
</dbReference>
<feature type="domain" description="Glutaredoxin" evidence="7">
    <location>
        <begin position="38"/>
        <end position="105"/>
    </location>
</feature>
<evidence type="ECO:0000313" key="9">
    <source>
        <dbReference type="Proteomes" id="UP001147752"/>
    </source>
</evidence>
<reference evidence="8" key="2">
    <citation type="journal article" date="2023" name="IMA Fungus">
        <title>Comparative genomic study of the Penicillium genus elucidates a diverse pangenome and 15 lateral gene transfer events.</title>
        <authorList>
            <person name="Petersen C."/>
            <person name="Sorensen T."/>
            <person name="Nielsen M.R."/>
            <person name="Sondergaard T.E."/>
            <person name="Sorensen J.L."/>
            <person name="Fitzpatrick D.A."/>
            <person name="Frisvad J.C."/>
            <person name="Nielsen K.L."/>
        </authorList>
    </citation>
    <scope>NUCLEOTIDE SEQUENCE</scope>
    <source>
        <strain evidence="8">IBT 3081</strain>
    </source>
</reference>
<evidence type="ECO:0000313" key="8">
    <source>
        <dbReference type="EMBL" id="KAJ5356265.1"/>
    </source>
</evidence>
<dbReference type="PROSITE" id="PS51354">
    <property type="entry name" value="GLUTAREDOXIN_2"/>
    <property type="match status" value="1"/>
</dbReference>
<dbReference type="AlphaFoldDB" id="A0A9W9RB19"/>
<accession>A0A9W9RB19</accession>
<dbReference type="CDD" id="cd03028">
    <property type="entry name" value="GRX_PICOT_like"/>
    <property type="match status" value="1"/>
</dbReference>
<evidence type="ECO:0000256" key="6">
    <source>
        <dbReference type="ARBA" id="ARBA00067618"/>
    </source>
</evidence>
<dbReference type="OrthoDB" id="415696at2759"/>
<keyword evidence="1" id="KW-0001">2Fe-2S</keyword>
<dbReference type="GO" id="GO:0046872">
    <property type="term" value="F:metal ion binding"/>
    <property type="evidence" value="ECO:0007669"/>
    <property type="project" value="UniProtKB-KW"/>
</dbReference>
<dbReference type="InterPro" id="IPR004480">
    <property type="entry name" value="Monothiol_GRX-rel"/>
</dbReference>
<proteinExistence type="predicted"/>
<evidence type="ECO:0000256" key="3">
    <source>
        <dbReference type="ARBA" id="ARBA00023004"/>
    </source>
</evidence>
<dbReference type="FunFam" id="3.40.30.10:FF:000005">
    <property type="entry name" value="Glutaredoxin 5"/>
    <property type="match status" value="1"/>
</dbReference>
<evidence type="ECO:0000256" key="2">
    <source>
        <dbReference type="ARBA" id="ARBA00022723"/>
    </source>
</evidence>
<dbReference type="InterPro" id="IPR036249">
    <property type="entry name" value="Thioredoxin-like_sf"/>
</dbReference>
<dbReference type="RefSeq" id="XP_056574412.1">
    <property type="nucleotide sequence ID" value="XM_056728597.1"/>
</dbReference>
<dbReference type="Pfam" id="PF00462">
    <property type="entry name" value="Glutaredoxin"/>
    <property type="match status" value="1"/>
</dbReference>
<keyword evidence="2" id="KW-0479">Metal-binding</keyword>
<dbReference type="PANTHER" id="PTHR10293">
    <property type="entry name" value="GLUTAREDOXIN FAMILY MEMBER"/>
    <property type="match status" value="1"/>
</dbReference>
<dbReference type="Proteomes" id="UP001147752">
    <property type="component" value="Unassembled WGS sequence"/>
</dbReference>
<keyword evidence="4" id="KW-0411">Iron-sulfur</keyword>
<evidence type="ECO:0000256" key="4">
    <source>
        <dbReference type="ARBA" id="ARBA00023014"/>
    </source>
</evidence>
<name>A0A9W9RB19_9EURO</name>
<dbReference type="GO" id="GO:0051537">
    <property type="term" value="F:2 iron, 2 sulfur cluster binding"/>
    <property type="evidence" value="ECO:0007669"/>
    <property type="project" value="UniProtKB-KW"/>
</dbReference>
<evidence type="ECO:0000256" key="1">
    <source>
        <dbReference type="ARBA" id="ARBA00022714"/>
    </source>
</evidence>
<evidence type="ECO:0000259" key="7">
    <source>
        <dbReference type="Pfam" id="PF00462"/>
    </source>
</evidence>
<keyword evidence="3" id="KW-0408">Iron</keyword>
<keyword evidence="5" id="KW-0676">Redox-active center</keyword>
<dbReference type="GO" id="GO:0005759">
    <property type="term" value="C:mitochondrial matrix"/>
    <property type="evidence" value="ECO:0007669"/>
    <property type="project" value="TreeGrafter"/>
</dbReference>
<protein>
    <recommendedName>
        <fullName evidence="6">Monothiol glutaredoxin-5, mitochondrial</fullName>
    </recommendedName>
</protein>
<comment type="caution">
    <text evidence="8">The sequence shown here is derived from an EMBL/GenBank/DDBJ whole genome shotgun (WGS) entry which is preliminary data.</text>
</comment>
<reference evidence="8" key="1">
    <citation type="submission" date="2022-12" db="EMBL/GenBank/DDBJ databases">
        <authorList>
            <person name="Petersen C."/>
        </authorList>
    </citation>
    <scope>NUCLEOTIDE SEQUENCE</scope>
    <source>
        <strain evidence="8">IBT 3081</strain>
    </source>
</reference>